<evidence type="ECO:0000256" key="3">
    <source>
        <dbReference type="ARBA" id="ARBA00022485"/>
    </source>
</evidence>
<dbReference type="InterPro" id="IPR035107">
    <property type="entry name" value="tRNA_thiolation_TtcA_Ctu1"/>
</dbReference>
<dbReference type="FunFam" id="3.40.50.620:FF:000174">
    <property type="entry name" value="ATPase, PP-loop superfamily"/>
    <property type="match status" value="1"/>
</dbReference>
<gene>
    <name evidence="15" type="primary">ttcA</name>
    <name evidence="15" type="ORF">NFRAN_0899</name>
</gene>
<dbReference type="InterPro" id="IPR014729">
    <property type="entry name" value="Rossmann-like_a/b/a_fold"/>
</dbReference>
<dbReference type="EMBL" id="LR216287">
    <property type="protein sequence ID" value="VFJ13221.1"/>
    <property type="molecule type" value="Genomic_DNA"/>
</dbReference>
<evidence type="ECO:0000256" key="11">
    <source>
        <dbReference type="ARBA" id="ARBA00023014"/>
    </source>
</evidence>
<evidence type="ECO:0000256" key="9">
    <source>
        <dbReference type="ARBA" id="ARBA00022842"/>
    </source>
</evidence>
<dbReference type="GO" id="GO:0046872">
    <property type="term" value="F:metal ion binding"/>
    <property type="evidence" value="ECO:0007669"/>
    <property type="project" value="UniProtKB-KW"/>
</dbReference>
<dbReference type="GO" id="GO:0016740">
    <property type="term" value="F:transferase activity"/>
    <property type="evidence" value="ECO:0007669"/>
    <property type="project" value="UniProtKB-KW"/>
</dbReference>
<dbReference type="InterPro" id="IPR054306">
    <property type="entry name" value="TtuA-like_LIM_N"/>
</dbReference>
<dbReference type="PANTHER" id="PTHR11807">
    <property type="entry name" value="ATPASES OF THE PP SUPERFAMILY-RELATED"/>
    <property type="match status" value="1"/>
</dbReference>
<evidence type="ECO:0000256" key="2">
    <source>
        <dbReference type="ARBA" id="ARBA00001966"/>
    </source>
</evidence>
<evidence type="ECO:0000256" key="4">
    <source>
        <dbReference type="ARBA" id="ARBA00022679"/>
    </source>
</evidence>
<proteinExistence type="predicted"/>
<dbReference type="GeneID" id="39420372"/>
<keyword evidence="7 12" id="KW-0862">Zinc</keyword>
<dbReference type="SUPFAM" id="SSF52402">
    <property type="entry name" value="Adenine nucleotide alpha hydrolases-like"/>
    <property type="match status" value="1"/>
</dbReference>
<dbReference type="NCBIfam" id="TIGR00269">
    <property type="entry name" value="TIGR00269 family protein"/>
    <property type="match status" value="1"/>
</dbReference>
<dbReference type="GO" id="GO:0051539">
    <property type="term" value="F:4 iron, 4 sulfur cluster binding"/>
    <property type="evidence" value="ECO:0007669"/>
    <property type="project" value="UniProtKB-KW"/>
</dbReference>
<dbReference type="PROSITE" id="PS01263">
    <property type="entry name" value="UPF0021"/>
    <property type="match status" value="1"/>
</dbReference>
<evidence type="ECO:0000313" key="16">
    <source>
        <dbReference type="Proteomes" id="UP000294299"/>
    </source>
</evidence>
<dbReference type="InterPro" id="IPR020554">
    <property type="entry name" value="UPF0021_CS"/>
</dbReference>
<evidence type="ECO:0000256" key="12">
    <source>
        <dbReference type="PIRSR" id="PIRSR004976-50"/>
    </source>
</evidence>
<dbReference type="RefSeq" id="WP_425321211.1">
    <property type="nucleotide sequence ID" value="NZ_LR216287.1"/>
</dbReference>
<feature type="binding site" evidence="12">
    <location>
        <position position="5"/>
    </location>
    <ligand>
        <name>Zn(2+)</name>
        <dbReference type="ChEBI" id="CHEBI:29105"/>
        <label>1</label>
    </ligand>
</feature>
<keyword evidence="9" id="KW-0460">Magnesium</keyword>
<keyword evidence="6" id="KW-0547">Nucleotide-binding</keyword>
<feature type="binding site" evidence="12">
    <location>
        <position position="285"/>
    </location>
    <ligand>
        <name>Zn(2+)</name>
        <dbReference type="ChEBI" id="CHEBI:29105"/>
        <label>2</label>
    </ligand>
</feature>
<evidence type="ECO:0000256" key="7">
    <source>
        <dbReference type="ARBA" id="ARBA00022833"/>
    </source>
</evidence>
<dbReference type="PANTHER" id="PTHR11807:SF12">
    <property type="entry name" value="CYTOPLASMIC TRNA 2-THIOLATION PROTEIN 1"/>
    <property type="match status" value="1"/>
</dbReference>
<feature type="binding site" evidence="12">
    <location>
        <position position="297"/>
    </location>
    <ligand>
        <name>Zn(2+)</name>
        <dbReference type="ChEBI" id="CHEBI:29105"/>
        <label>2</label>
    </ligand>
</feature>
<name>A0A484I7R0_9ARCH</name>
<organism evidence="15 16">
    <name type="scientific">Candidatus Nitrosocosmicus franklandianus</name>
    <dbReference type="NCBI Taxonomy" id="1798806"/>
    <lineage>
        <taxon>Archaea</taxon>
        <taxon>Nitrososphaerota</taxon>
        <taxon>Nitrososphaeria</taxon>
        <taxon>Nitrososphaerales</taxon>
        <taxon>Nitrososphaeraceae</taxon>
        <taxon>Candidatus Nitrosocosmicus</taxon>
    </lineage>
</organism>
<feature type="binding site" evidence="12">
    <location>
        <position position="300"/>
    </location>
    <ligand>
        <name>Zn(2+)</name>
        <dbReference type="ChEBI" id="CHEBI:29105"/>
        <label>2</label>
    </ligand>
</feature>
<keyword evidence="5 12" id="KW-0479">Metal-binding</keyword>
<evidence type="ECO:0000256" key="8">
    <source>
        <dbReference type="ARBA" id="ARBA00022840"/>
    </source>
</evidence>
<keyword evidence="8" id="KW-0067">ATP-binding</keyword>
<evidence type="ECO:0000256" key="10">
    <source>
        <dbReference type="ARBA" id="ARBA00023004"/>
    </source>
</evidence>
<dbReference type="AlphaFoldDB" id="A0A484I7R0"/>
<dbReference type="GO" id="GO:0002144">
    <property type="term" value="C:cytosolic tRNA wobble base thiouridylase complex"/>
    <property type="evidence" value="ECO:0007669"/>
    <property type="project" value="TreeGrafter"/>
</dbReference>
<keyword evidence="4" id="KW-0808">Transferase</keyword>
<comment type="cofactor">
    <cofactor evidence="1">
        <name>Mg(2+)</name>
        <dbReference type="ChEBI" id="CHEBI:18420"/>
    </cofactor>
</comment>
<comment type="cofactor">
    <cofactor evidence="2">
        <name>[4Fe-4S] cluster</name>
        <dbReference type="ChEBI" id="CHEBI:49883"/>
    </cofactor>
</comment>
<keyword evidence="11" id="KW-0411">Iron-sulfur</keyword>
<dbReference type="Pfam" id="PF22082">
    <property type="entry name" value="TtuA_LIM_N"/>
    <property type="match status" value="1"/>
</dbReference>
<dbReference type="GO" id="GO:0002143">
    <property type="term" value="P:tRNA wobble position uridine thiolation"/>
    <property type="evidence" value="ECO:0007669"/>
    <property type="project" value="TreeGrafter"/>
</dbReference>
<evidence type="ECO:0000259" key="13">
    <source>
        <dbReference type="Pfam" id="PF01171"/>
    </source>
</evidence>
<feature type="binding site" evidence="12">
    <location>
        <position position="28"/>
    </location>
    <ligand>
        <name>Zn(2+)</name>
        <dbReference type="ChEBI" id="CHEBI:29105"/>
        <label>1</label>
    </ligand>
</feature>
<feature type="binding site" evidence="12">
    <location>
        <position position="8"/>
    </location>
    <ligand>
        <name>Zn(2+)</name>
        <dbReference type="ChEBI" id="CHEBI:29105"/>
        <label>1</label>
    </ligand>
</feature>
<dbReference type="GO" id="GO:0005524">
    <property type="term" value="F:ATP binding"/>
    <property type="evidence" value="ECO:0007669"/>
    <property type="project" value="UniProtKB-KW"/>
</dbReference>
<dbReference type="Pfam" id="PF01171">
    <property type="entry name" value="ATP_bind_3"/>
    <property type="match status" value="1"/>
</dbReference>
<keyword evidence="16" id="KW-1185">Reference proteome</keyword>
<dbReference type="Gene3D" id="3.40.50.620">
    <property type="entry name" value="HUPs"/>
    <property type="match status" value="1"/>
</dbReference>
<keyword evidence="3" id="KW-0004">4Fe-4S</keyword>
<sequence length="313" mass="35782">MMSLCNKCKKKNAVYHRRYSGELLCKSCFIYSIEKKTLQTISKYSMLSFGQRIAVGVSGGKDSLALLHVLKKVSKNNNNEIIAITVDEGIEGYRNESLSLVKNFCKEEEIQLRIFSYKDLFGSSMDEAILERPSDKFSSCSICGTFRRRALDLASISLNADVLATAHNLDDYLQTFMINLFSGDVDRIGWMYPRPIEYSSGLKKIKPFVELYESEIVFYAFHSGIEFQTDQCPYMNESIRSEFRSFFNDLEKTHPGIKYNCFNSMNKLSKLVKSVENNHNMKNTCLNCGETSSNDICSVCTTIQMLEINKKNF</sequence>
<dbReference type="InterPro" id="IPR011063">
    <property type="entry name" value="TilS/TtcA_N"/>
</dbReference>
<feature type="binding site" evidence="12">
    <location>
        <position position="25"/>
    </location>
    <ligand>
        <name>Zn(2+)</name>
        <dbReference type="ChEBI" id="CHEBI:29105"/>
        <label>1</label>
    </ligand>
</feature>
<evidence type="ECO:0000313" key="15">
    <source>
        <dbReference type="EMBL" id="VFJ13221.1"/>
    </source>
</evidence>
<evidence type="ECO:0000259" key="14">
    <source>
        <dbReference type="Pfam" id="PF22082"/>
    </source>
</evidence>
<evidence type="ECO:0000256" key="6">
    <source>
        <dbReference type="ARBA" id="ARBA00022741"/>
    </source>
</evidence>
<reference evidence="15 16" key="1">
    <citation type="submission" date="2019-02" db="EMBL/GenBank/DDBJ databases">
        <authorList>
            <person name="Lehtovirta-Morley E L."/>
        </authorList>
    </citation>
    <scope>NUCLEOTIDE SEQUENCE [LARGE SCALE GENOMIC DNA]</scope>
    <source>
        <strain evidence="15">NFRAN1</strain>
    </source>
</reference>
<dbReference type="Proteomes" id="UP000294299">
    <property type="component" value="Chromosome NFRAN"/>
</dbReference>
<dbReference type="GO" id="GO:0000049">
    <property type="term" value="F:tRNA binding"/>
    <property type="evidence" value="ECO:0007669"/>
    <property type="project" value="InterPro"/>
</dbReference>
<protein>
    <submittedName>
        <fullName evidence="15">tRNA 2-thiocytidine biosynthesis protein TtcA</fullName>
    </submittedName>
</protein>
<evidence type="ECO:0000256" key="1">
    <source>
        <dbReference type="ARBA" id="ARBA00001946"/>
    </source>
</evidence>
<dbReference type="PIRSF" id="PIRSF004976">
    <property type="entry name" value="ATPase_YdaO"/>
    <property type="match status" value="1"/>
</dbReference>
<accession>A0A484I7R0</accession>
<keyword evidence="10" id="KW-0408">Iron</keyword>
<feature type="domain" description="2-thiouridine synthetase TtuA-like N-terminal LIM" evidence="14">
    <location>
        <begin position="5"/>
        <end position="30"/>
    </location>
</feature>
<feature type="binding site" evidence="12">
    <location>
        <position position="288"/>
    </location>
    <ligand>
        <name>Zn(2+)</name>
        <dbReference type="ChEBI" id="CHEBI:29105"/>
        <label>2</label>
    </ligand>
</feature>
<dbReference type="InterPro" id="IPR000541">
    <property type="entry name" value="Ncs6/Tuc1/Ctu1"/>
</dbReference>
<evidence type="ECO:0000256" key="5">
    <source>
        <dbReference type="ARBA" id="ARBA00022723"/>
    </source>
</evidence>
<dbReference type="KEGG" id="nfn:NFRAN_0899"/>
<feature type="domain" description="tRNA(Ile)-lysidine/2-thiocytidine synthase N-terminal" evidence="13">
    <location>
        <begin position="53"/>
        <end position="244"/>
    </location>
</feature>